<dbReference type="PhylomeDB" id="Q8TQK0"/>
<evidence type="ECO:0008006" key="5">
    <source>
        <dbReference type="Google" id="ProtNLM"/>
    </source>
</evidence>
<dbReference type="PANTHER" id="PTHR36842:SF1">
    <property type="entry name" value="PROTEIN TOLB"/>
    <property type="match status" value="1"/>
</dbReference>
<dbReference type="STRING" id="188937.MA_1543"/>
<dbReference type="HOGENOM" id="CLU_547045_0_0_2"/>
<dbReference type="Proteomes" id="UP000002487">
    <property type="component" value="Chromosome"/>
</dbReference>
<dbReference type="KEGG" id="mac:MA_1543"/>
<proteinExistence type="inferred from homology"/>
<dbReference type="SUPFAM" id="SSF69304">
    <property type="entry name" value="Tricorn protease N-terminal domain"/>
    <property type="match status" value="1"/>
</dbReference>
<evidence type="ECO:0000313" key="4">
    <source>
        <dbReference type="Proteomes" id="UP000002487"/>
    </source>
</evidence>
<reference evidence="3 4" key="1">
    <citation type="journal article" date="2002" name="Genome Res.">
        <title>The genome of Methanosarcina acetivorans reveals extensive metabolic and physiological diversity.</title>
        <authorList>
            <person name="Galagan J.E."/>
            <person name="Nusbaum C."/>
            <person name="Roy A."/>
            <person name="Endrizzi M.G."/>
            <person name="Macdonald P."/>
            <person name="FitzHugh W."/>
            <person name="Calvo S."/>
            <person name="Engels R."/>
            <person name="Smirnov S."/>
            <person name="Atnoor D."/>
            <person name="Brown A."/>
            <person name="Allen N."/>
            <person name="Naylor J."/>
            <person name="Stange-Thomann N."/>
            <person name="DeArellano K."/>
            <person name="Johnson R."/>
            <person name="Linton L."/>
            <person name="McEwan P."/>
            <person name="McKernan K."/>
            <person name="Talamas J."/>
            <person name="Tirrell A."/>
            <person name="Ye W."/>
            <person name="Zimmer A."/>
            <person name="Barber R.D."/>
            <person name="Cann I."/>
            <person name="Graham D.E."/>
            <person name="Grahame D.A."/>
            <person name="Guss A."/>
            <person name="Hedderich R."/>
            <person name="Ingram-Smith C."/>
            <person name="Kuettner C.H."/>
            <person name="Krzycki J.A."/>
            <person name="Leigh J.A."/>
            <person name="Li W."/>
            <person name="Liu J."/>
            <person name="Mukhopadhyay B."/>
            <person name="Reeve J.N."/>
            <person name="Smith K."/>
            <person name="Springer T.A."/>
            <person name="Umayam L.A."/>
            <person name="White O."/>
            <person name="White R.H."/>
            <person name="de Macario E.C."/>
            <person name="Ferry J.G."/>
            <person name="Jarrell K.F."/>
            <person name="Jing H."/>
            <person name="Macario A.J.L."/>
            <person name="Paulsen I."/>
            <person name="Pritchett M."/>
            <person name="Sowers K.R."/>
            <person name="Swanson R.V."/>
            <person name="Zinder S.H."/>
            <person name="Lander E."/>
            <person name="Metcalf W.W."/>
            <person name="Birren B."/>
        </authorList>
    </citation>
    <scope>NUCLEOTIDE SEQUENCE [LARGE SCALE GENOMIC DNA]</scope>
    <source>
        <strain evidence="4">ATCC 35395 / DSM 2834 / JCM 12185 / C2A</strain>
    </source>
</reference>
<dbReference type="InterPro" id="IPR011042">
    <property type="entry name" value="6-blade_b-propeller_TolB-like"/>
</dbReference>
<accession>Q8TQK0</accession>
<feature type="compositionally biased region" description="Polar residues" evidence="2">
    <location>
        <begin position="528"/>
        <end position="543"/>
    </location>
</feature>
<dbReference type="AlphaFoldDB" id="Q8TQK0"/>
<dbReference type="Pfam" id="PF07676">
    <property type="entry name" value="PD40"/>
    <property type="match status" value="2"/>
</dbReference>
<dbReference type="InterPro" id="IPR011659">
    <property type="entry name" value="WD40"/>
</dbReference>
<evidence type="ECO:0000313" key="3">
    <source>
        <dbReference type="EMBL" id="AAM04956.1"/>
    </source>
</evidence>
<organism evidence="3 4">
    <name type="scientific">Methanosarcina acetivorans (strain ATCC 35395 / DSM 2834 / JCM 12185 / C2A)</name>
    <dbReference type="NCBI Taxonomy" id="188937"/>
    <lineage>
        <taxon>Archaea</taxon>
        <taxon>Methanobacteriati</taxon>
        <taxon>Methanobacteriota</taxon>
        <taxon>Stenosarchaea group</taxon>
        <taxon>Methanomicrobia</taxon>
        <taxon>Methanosarcinales</taxon>
        <taxon>Methanosarcinaceae</taxon>
        <taxon>Methanosarcina</taxon>
    </lineage>
</organism>
<sequence>MGFQMLKNMLILFLLSLSVIVGLANPASEDPNINVTSLDEILQIEKGFMTISTEWSPDVQYLLVTCSKSDSPSTNIVKHYLLDTNSHTFGEIDYGVHGPDTNGILQAKWTPSGDKICFEVSGYGPTGPGNCYIFCNSDGTNLRGVGTNYTDLSKILENRGDIGSQRNLKWSPDSSKIAFEWQKPGNASTGVFIANGNGTNAHELSSATYPQPAWYDSGKVFIVTDEGTVDLINESSDLIDTFQPEDKDEKYWGFSLSPDRKKILLVSGLPDSFDLHTYISDTDGSNLKGNVSFYDGDNPEDTNILTKEYWQPNGSLLLVNQNRNLYIVEGNENNKRLLYEGNASEPQWFPDGKKILFVENKNKLYSIDIDGTNLSFITNFGPTPSHSWYNSDKIDRFSIYSISPSGDVIVFASALNPDTGKFYKNETDKILESENDSSKYSSIAAPLFIVNCNGSSLTQVTPTTKGRFDMLRRWRPDGKQFTIESYSLYRTDWEDSLVDLNNQNSSSMWTNMTVTKIIEREDPATVGKAQNSESNSINTSQVTENKETTNKSPSFMFLQLFVCIMGVWLLHKAREQ</sequence>
<dbReference type="Gene3D" id="2.120.10.30">
    <property type="entry name" value="TolB, C-terminal domain"/>
    <property type="match status" value="2"/>
</dbReference>
<dbReference type="EMBL" id="AE010299">
    <property type="protein sequence ID" value="AAM04956.1"/>
    <property type="molecule type" value="Genomic_DNA"/>
</dbReference>
<protein>
    <recommendedName>
        <fullName evidence="5">Periplasmic component of the Tol biopolymer transport system</fullName>
    </recommendedName>
</protein>
<dbReference type="PANTHER" id="PTHR36842">
    <property type="entry name" value="PROTEIN TOLB HOMOLOG"/>
    <property type="match status" value="1"/>
</dbReference>
<dbReference type="InParanoid" id="Q8TQK0"/>
<evidence type="ECO:0000256" key="1">
    <source>
        <dbReference type="ARBA" id="ARBA00009820"/>
    </source>
</evidence>
<dbReference type="EnsemblBacteria" id="AAM04956">
    <property type="protein sequence ID" value="AAM04956"/>
    <property type="gene ID" value="MA_1543"/>
</dbReference>
<comment type="similarity">
    <text evidence="1">Belongs to the TolB family.</text>
</comment>
<name>Q8TQK0_METAC</name>
<feature type="region of interest" description="Disordered" evidence="2">
    <location>
        <begin position="524"/>
        <end position="548"/>
    </location>
</feature>
<evidence type="ECO:0000256" key="2">
    <source>
        <dbReference type="SAM" id="MobiDB-lite"/>
    </source>
</evidence>
<keyword evidence="4" id="KW-1185">Reference proteome</keyword>
<gene>
    <name evidence="3" type="ordered locus">MA_1543</name>
</gene>